<dbReference type="Proteomes" id="UP000663828">
    <property type="component" value="Unassembled WGS sequence"/>
</dbReference>
<comment type="caution">
    <text evidence="4">The sequence shown here is derived from an EMBL/GenBank/DDBJ whole genome shotgun (WGS) entry which is preliminary data.</text>
</comment>
<proteinExistence type="predicted"/>
<keyword evidence="1 2" id="KW-0732">Signal</keyword>
<evidence type="ECO:0000256" key="1">
    <source>
        <dbReference type="ARBA" id="ARBA00022729"/>
    </source>
</evidence>
<organism evidence="4 7">
    <name type="scientific">Adineta ricciae</name>
    <name type="common">Rotifer</name>
    <dbReference type="NCBI Taxonomy" id="249248"/>
    <lineage>
        <taxon>Eukaryota</taxon>
        <taxon>Metazoa</taxon>
        <taxon>Spiralia</taxon>
        <taxon>Gnathifera</taxon>
        <taxon>Rotifera</taxon>
        <taxon>Eurotatoria</taxon>
        <taxon>Bdelloidea</taxon>
        <taxon>Adinetida</taxon>
        <taxon>Adinetidae</taxon>
        <taxon>Adineta</taxon>
    </lineage>
</organism>
<dbReference type="Pfam" id="PF00734">
    <property type="entry name" value="CBM_1"/>
    <property type="match status" value="2"/>
</dbReference>
<dbReference type="EMBL" id="CAJNOR010007365">
    <property type="protein sequence ID" value="CAF1615865.1"/>
    <property type="molecule type" value="Genomic_DNA"/>
</dbReference>
<dbReference type="InterPro" id="IPR035971">
    <property type="entry name" value="CBD_sf"/>
</dbReference>
<dbReference type="PROSITE" id="PS51164">
    <property type="entry name" value="CBM1_2"/>
    <property type="match status" value="2"/>
</dbReference>
<keyword evidence="6" id="KW-1185">Reference proteome</keyword>
<dbReference type="Proteomes" id="UP000663852">
    <property type="component" value="Unassembled WGS sequence"/>
</dbReference>
<evidence type="ECO:0000313" key="5">
    <source>
        <dbReference type="EMBL" id="CAF1615865.1"/>
    </source>
</evidence>
<evidence type="ECO:0000313" key="7">
    <source>
        <dbReference type="Proteomes" id="UP000663852"/>
    </source>
</evidence>
<feature type="chain" id="PRO_5036409047" description="CBM1 domain-containing protein" evidence="2">
    <location>
        <begin position="22"/>
        <end position="236"/>
    </location>
</feature>
<dbReference type="AlphaFoldDB" id="A0A813N2H2"/>
<dbReference type="GO" id="GO:0030248">
    <property type="term" value="F:cellulose binding"/>
    <property type="evidence" value="ECO:0007669"/>
    <property type="project" value="InterPro"/>
</dbReference>
<dbReference type="SMART" id="SM00236">
    <property type="entry name" value="fCBD"/>
    <property type="match status" value="4"/>
</dbReference>
<evidence type="ECO:0000259" key="3">
    <source>
        <dbReference type="PROSITE" id="PS51164"/>
    </source>
</evidence>
<evidence type="ECO:0000313" key="4">
    <source>
        <dbReference type="EMBL" id="CAF0730790.1"/>
    </source>
</evidence>
<reference evidence="4" key="1">
    <citation type="submission" date="2021-02" db="EMBL/GenBank/DDBJ databases">
        <authorList>
            <person name="Nowell W R."/>
        </authorList>
    </citation>
    <scope>NUCLEOTIDE SEQUENCE</scope>
</reference>
<sequence length="236" mass="24845">MTSTLSTKLILLAAIIGVAYSVGIYEQCAGEGYGTFPCDAGLGCFRRNKWYSSCQPSCPRNVGWECEFAAAPAAGWNQCGGDGWVGSTVCEFGYACYARSVYYSQCRPINDCPAGWACGVYVPVTAAPTVPVVSTVVVPTTVRPVVVPAYSQCNGIAGAICAAGTACFRNSALYSECRPTCPPTWACQTDVVVAGDQCGGEGYFGLTRCAQGLRCYARSKWYSQCAASCPGADWAC</sequence>
<accession>A0A813N2H2</accession>
<protein>
    <recommendedName>
        <fullName evidence="3">CBM1 domain-containing protein</fullName>
    </recommendedName>
</protein>
<dbReference type="InterPro" id="IPR000254">
    <property type="entry name" value="CBD"/>
</dbReference>
<evidence type="ECO:0000313" key="6">
    <source>
        <dbReference type="Proteomes" id="UP000663828"/>
    </source>
</evidence>
<feature type="signal peptide" evidence="2">
    <location>
        <begin position="1"/>
        <end position="21"/>
    </location>
</feature>
<dbReference type="GO" id="GO:0005576">
    <property type="term" value="C:extracellular region"/>
    <property type="evidence" value="ECO:0007669"/>
    <property type="project" value="InterPro"/>
</dbReference>
<name>A0A813N2H2_ADIRI</name>
<feature type="domain" description="CBM1" evidence="3">
    <location>
        <begin position="71"/>
        <end position="107"/>
    </location>
</feature>
<dbReference type="SUPFAM" id="SSF57180">
    <property type="entry name" value="Cellulose-binding domain"/>
    <property type="match status" value="2"/>
</dbReference>
<gene>
    <name evidence="4" type="ORF">EDS130_LOCUS1095</name>
    <name evidence="5" type="ORF">XAT740_LOCUS49547</name>
</gene>
<dbReference type="PROSITE" id="PS00562">
    <property type="entry name" value="CBM1_1"/>
    <property type="match status" value="2"/>
</dbReference>
<dbReference type="EMBL" id="CAJNOJ010000002">
    <property type="protein sequence ID" value="CAF0730790.1"/>
    <property type="molecule type" value="Genomic_DNA"/>
</dbReference>
<dbReference type="GO" id="GO:0005975">
    <property type="term" value="P:carbohydrate metabolic process"/>
    <property type="evidence" value="ECO:0007669"/>
    <property type="project" value="InterPro"/>
</dbReference>
<feature type="domain" description="CBM1" evidence="3">
    <location>
        <begin position="190"/>
        <end position="226"/>
    </location>
</feature>
<evidence type="ECO:0000256" key="2">
    <source>
        <dbReference type="SAM" id="SignalP"/>
    </source>
</evidence>
<dbReference type="OrthoDB" id="9984914at2759"/>